<dbReference type="Proteomes" id="UP000054408">
    <property type="component" value="Unassembled WGS sequence"/>
</dbReference>
<dbReference type="PANTHER" id="PTHR19134">
    <property type="entry name" value="RECEPTOR-TYPE TYROSINE-PROTEIN PHOSPHATASE"/>
    <property type="match status" value="1"/>
</dbReference>
<dbReference type="SMART" id="SM00404">
    <property type="entry name" value="PTPc_motif"/>
    <property type="match status" value="1"/>
</dbReference>
<dbReference type="SMART" id="SM00194">
    <property type="entry name" value="PTPc"/>
    <property type="match status" value="1"/>
</dbReference>
<feature type="domain" description="Tyrosine-protein phosphatase" evidence="2">
    <location>
        <begin position="47"/>
        <end position="355"/>
    </location>
</feature>
<dbReference type="EMBL" id="GL349447">
    <property type="protein sequence ID" value="KNC47516.1"/>
    <property type="molecule type" value="Genomic_DNA"/>
</dbReference>
<gene>
    <name evidence="4" type="ORF">AMSG_02536</name>
</gene>
<proteinExistence type="predicted"/>
<keyword evidence="5" id="KW-1185">Reference proteome</keyword>
<organism evidence="4 5">
    <name type="scientific">Thecamonas trahens ATCC 50062</name>
    <dbReference type="NCBI Taxonomy" id="461836"/>
    <lineage>
        <taxon>Eukaryota</taxon>
        <taxon>Apusozoa</taxon>
        <taxon>Apusomonadida</taxon>
        <taxon>Apusomonadidae</taxon>
        <taxon>Thecamonas</taxon>
    </lineage>
</organism>
<dbReference type="OrthoDB" id="10253954at2759"/>
<sequence length="427" mass="47625">MLGLLELAGLVEAAGSEALLWQRLHFVRAQFAKYKKHMTAHGSGIGFIKEYEHLAKLERKEKRPLVKLTKPILFKNRYLDIIPVEMTNVKLGLPGLPIPSPAHMAMTPPPGSDFPQTSLAELEAMQAEAYINANYVELWTELTYVAAQGPLPNTVLDFWKMVWQQDSAMIVMLTNLIERGIEKCHRYWPSSSNDRSGSLALPARDNDEEAALYAVDVGPFVVELLSQEASQDYTLRRLRMTHIESGVVKPVLQAHYTAWPDQGIPDPEPFARFCNVIDSKLAALKPAPLIVHCSAGVGRTGVFVACHNILQHMRNYLISGSSKMAFLFDVMGTVRRMRQHRPFMVQNADQYRFVYLYLCAQIEAFFDSAAVSEFLATAPPGASLPVEQEETDASSSLAADDETDYVYEDDDLASAVAYVTGPFAHNE</sequence>
<name>A0A0L0D611_THETB</name>
<dbReference type="InterPro" id="IPR000387">
    <property type="entry name" value="Tyr_Pase_dom"/>
</dbReference>
<dbReference type="RefSeq" id="XP_013759450.1">
    <property type="nucleotide sequence ID" value="XM_013903996.1"/>
</dbReference>
<dbReference type="PROSITE" id="PS50056">
    <property type="entry name" value="TYR_PHOSPHATASE_2"/>
    <property type="match status" value="1"/>
</dbReference>
<evidence type="ECO:0000313" key="4">
    <source>
        <dbReference type="EMBL" id="KNC47516.1"/>
    </source>
</evidence>
<dbReference type="InterPro" id="IPR003595">
    <property type="entry name" value="Tyr_Pase_cat"/>
</dbReference>
<dbReference type="CDD" id="cd00047">
    <property type="entry name" value="PTPc"/>
    <property type="match status" value="1"/>
</dbReference>
<dbReference type="Gene3D" id="3.90.190.10">
    <property type="entry name" value="Protein tyrosine phosphatase superfamily"/>
    <property type="match status" value="1"/>
</dbReference>
<dbReference type="PROSITE" id="PS50055">
    <property type="entry name" value="TYR_PHOSPHATASE_PTP"/>
    <property type="match status" value="1"/>
</dbReference>
<feature type="region of interest" description="Disordered" evidence="1">
    <location>
        <begin position="382"/>
        <end position="401"/>
    </location>
</feature>
<dbReference type="eggNOG" id="KOG0791">
    <property type="taxonomic scope" value="Eukaryota"/>
</dbReference>
<dbReference type="InterPro" id="IPR029021">
    <property type="entry name" value="Prot-tyrosine_phosphatase-like"/>
</dbReference>
<evidence type="ECO:0000259" key="2">
    <source>
        <dbReference type="PROSITE" id="PS50055"/>
    </source>
</evidence>
<reference evidence="4 5" key="1">
    <citation type="submission" date="2010-05" db="EMBL/GenBank/DDBJ databases">
        <title>The Genome Sequence of Thecamonas trahens ATCC 50062.</title>
        <authorList>
            <consortium name="The Broad Institute Genome Sequencing Platform"/>
            <person name="Russ C."/>
            <person name="Cuomo C."/>
            <person name="Shea T."/>
            <person name="Young S.K."/>
            <person name="Zeng Q."/>
            <person name="Koehrsen M."/>
            <person name="Haas B."/>
            <person name="Borodovsky M."/>
            <person name="Guigo R."/>
            <person name="Alvarado L."/>
            <person name="Berlin A."/>
            <person name="Bochicchio J."/>
            <person name="Borenstein D."/>
            <person name="Chapman S."/>
            <person name="Chen Z."/>
            <person name="Freedman E."/>
            <person name="Gellesch M."/>
            <person name="Goldberg J."/>
            <person name="Griggs A."/>
            <person name="Gujja S."/>
            <person name="Heilman E."/>
            <person name="Heiman D."/>
            <person name="Hepburn T."/>
            <person name="Howarth C."/>
            <person name="Jen D."/>
            <person name="Larson L."/>
            <person name="Mehta T."/>
            <person name="Park D."/>
            <person name="Pearson M."/>
            <person name="Roberts A."/>
            <person name="Saif S."/>
            <person name="Shenoy N."/>
            <person name="Sisk P."/>
            <person name="Stolte C."/>
            <person name="Sykes S."/>
            <person name="Thomson T."/>
            <person name="Walk T."/>
            <person name="White J."/>
            <person name="Yandava C."/>
            <person name="Burger G."/>
            <person name="Gray M.W."/>
            <person name="Holland P.W.H."/>
            <person name="King N."/>
            <person name="Lang F.B.F."/>
            <person name="Roger A.J."/>
            <person name="Ruiz-Trillo I."/>
            <person name="Lander E."/>
            <person name="Nusbaum C."/>
        </authorList>
    </citation>
    <scope>NUCLEOTIDE SEQUENCE [LARGE SCALE GENOMIC DNA]</scope>
    <source>
        <strain evidence="4 5">ATCC 50062</strain>
    </source>
</reference>
<dbReference type="PRINTS" id="PR00700">
    <property type="entry name" value="PRTYPHPHTASE"/>
</dbReference>
<accession>A0A0L0D611</accession>
<feature type="domain" description="Tyrosine specific protein phosphatases" evidence="3">
    <location>
        <begin position="268"/>
        <end position="352"/>
    </location>
</feature>
<dbReference type="PANTHER" id="PTHR19134:SF449">
    <property type="entry name" value="TYROSINE-PROTEIN PHOSPHATASE 1"/>
    <property type="match status" value="1"/>
</dbReference>
<dbReference type="GO" id="GO:0004725">
    <property type="term" value="F:protein tyrosine phosphatase activity"/>
    <property type="evidence" value="ECO:0007669"/>
    <property type="project" value="InterPro"/>
</dbReference>
<evidence type="ECO:0000259" key="3">
    <source>
        <dbReference type="PROSITE" id="PS50056"/>
    </source>
</evidence>
<dbReference type="SUPFAM" id="SSF52799">
    <property type="entry name" value="(Phosphotyrosine protein) phosphatases II"/>
    <property type="match status" value="1"/>
</dbReference>
<dbReference type="Pfam" id="PF00102">
    <property type="entry name" value="Y_phosphatase"/>
    <property type="match status" value="1"/>
</dbReference>
<dbReference type="PROSITE" id="PS00383">
    <property type="entry name" value="TYR_PHOSPHATASE_1"/>
    <property type="match status" value="1"/>
</dbReference>
<dbReference type="GeneID" id="25562211"/>
<protein>
    <submittedName>
        <fullName evidence="4">Enriched membrane-associated protein tyrosine phosphatase (BEM)-2</fullName>
    </submittedName>
</protein>
<dbReference type="AlphaFoldDB" id="A0A0L0D611"/>
<dbReference type="STRING" id="461836.A0A0L0D611"/>
<dbReference type="InterPro" id="IPR050348">
    <property type="entry name" value="Protein-Tyr_Phosphatase"/>
</dbReference>
<dbReference type="InterPro" id="IPR016130">
    <property type="entry name" value="Tyr_Pase_AS"/>
</dbReference>
<evidence type="ECO:0000313" key="5">
    <source>
        <dbReference type="Proteomes" id="UP000054408"/>
    </source>
</evidence>
<evidence type="ECO:0000256" key="1">
    <source>
        <dbReference type="SAM" id="MobiDB-lite"/>
    </source>
</evidence>
<dbReference type="InterPro" id="IPR000242">
    <property type="entry name" value="PTP_cat"/>
</dbReference>